<comment type="similarity">
    <text evidence="2 8">Belongs to the GPN-loop GTPase family.</text>
</comment>
<gene>
    <name evidence="10" type="primary">LOC115231683</name>
</gene>
<dbReference type="InterPro" id="IPR030231">
    <property type="entry name" value="Gpn2"/>
</dbReference>
<comment type="function">
    <text evidence="1 8">Small GTPase required for proper localization of RNA polymerase II and III (RNAPII and RNAPIII). May act at an RNAP assembly step prior to nuclear import.</text>
</comment>
<dbReference type="GO" id="GO:0003924">
    <property type="term" value="F:GTPase activity"/>
    <property type="evidence" value="ECO:0007669"/>
    <property type="project" value="TreeGrafter"/>
</dbReference>
<reference evidence="10" key="1">
    <citation type="submission" date="2025-08" db="UniProtKB">
        <authorList>
            <consortium name="RefSeq"/>
        </authorList>
    </citation>
    <scope>IDENTIFICATION</scope>
</reference>
<evidence type="ECO:0000256" key="3">
    <source>
        <dbReference type="ARBA" id="ARBA00014588"/>
    </source>
</evidence>
<dbReference type="GO" id="GO:0005525">
    <property type="term" value="F:GTP binding"/>
    <property type="evidence" value="ECO:0007669"/>
    <property type="project" value="UniProtKB-KW"/>
</dbReference>
<dbReference type="RefSeq" id="XP_029657514.1">
    <property type="nucleotide sequence ID" value="XM_029801654.1"/>
</dbReference>
<dbReference type="PANTHER" id="PTHR21231:SF3">
    <property type="entry name" value="GPN-LOOP GTPASE 2"/>
    <property type="match status" value="1"/>
</dbReference>
<evidence type="ECO:0000256" key="4">
    <source>
        <dbReference type="ARBA" id="ARBA00022741"/>
    </source>
</evidence>
<evidence type="ECO:0000256" key="2">
    <source>
        <dbReference type="ARBA" id="ARBA00005290"/>
    </source>
</evidence>
<keyword evidence="5 8" id="KW-0378">Hydrolase</keyword>
<evidence type="ECO:0000256" key="7">
    <source>
        <dbReference type="ARBA" id="ARBA00046611"/>
    </source>
</evidence>
<dbReference type="AlphaFoldDB" id="A0A6P7TYF8"/>
<sequence length="183" mass="20772">MSSCNNNTSEPNFGQAVIGAPGSGKSTYCSAMSDFLRTIKRLVAVVNLDPANDYTNFEPQIDIRELITIEDAMEFKILGPNGALLYCIEYLEQNIDWLCEKLNNFITQGYKYYIFDFPGQIELFTHHRSVYSILNHLEKSLNFRLTAVNLVDSFYCSDSSKYIAALLTSLSTMLKVENLFDQV</sequence>
<dbReference type="Proteomes" id="UP000515154">
    <property type="component" value="Unplaced"/>
</dbReference>
<evidence type="ECO:0000256" key="1">
    <source>
        <dbReference type="ARBA" id="ARBA00003181"/>
    </source>
</evidence>
<evidence type="ECO:0000313" key="10">
    <source>
        <dbReference type="RefSeq" id="XP_029657514.1"/>
    </source>
</evidence>
<dbReference type="SUPFAM" id="SSF52540">
    <property type="entry name" value="P-loop containing nucleoside triphosphate hydrolases"/>
    <property type="match status" value="1"/>
</dbReference>
<name>A0A6P7TYF8_9MOLL</name>
<dbReference type="InterPro" id="IPR027417">
    <property type="entry name" value="P-loop_NTPase"/>
</dbReference>
<dbReference type="CDD" id="cd17871">
    <property type="entry name" value="GPN2"/>
    <property type="match status" value="1"/>
</dbReference>
<dbReference type="InterPro" id="IPR004130">
    <property type="entry name" value="Gpn"/>
</dbReference>
<dbReference type="PANTHER" id="PTHR21231">
    <property type="entry name" value="XPA-BINDING PROTEIN 1-RELATED"/>
    <property type="match status" value="1"/>
</dbReference>
<dbReference type="KEGG" id="osn:115231683"/>
<keyword evidence="9" id="KW-1185">Reference proteome</keyword>
<evidence type="ECO:0000256" key="5">
    <source>
        <dbReference type="ARBA" id="ARBA00022801"/>
    </source>
</evidence>
<accession>A0A6P7TYF8</accession>
<evidence type="ECO:0000313" key="9">
    <source>
        <dbReference type="Proteomes" id="UP000515154"/>
    </source>
</evidence>
<dbReference type="Gene3D" id="3.40.50.300">
    <property type="entry name" value="P-loop containing nucleotide triphosphate hydrolases"/>
    <property type="match status" value="1"/>
</dbReference>
<proteinExistence type="inferred from homology"/>
<organism evidence="9 10">
    <name type="scientific">Octopus sinensis</name>
    <name type="common">East Asian common octopus</name>
    <dbReference type="NCBI Taxonomy" id="2607531"/>
    <lineage>
        <taxon>Eukaryota</taxon>
        <taxon>Metazoa</taxon>
        <taxon>Spiralia</taxon>
        <taxon>Lophotrochozoa</taxon>
        <taxon>Mollusca</taxon>
        <taxon>Cephalopoda</taxon>
        <taxon>Coleoidea</taxon>
        <taxon>Octopodiformes</taxon>
        <taxon>Octopoda</taxon>
        <taxon>Incirrata</taxon>
        <taxon>Octopodidae</taxon>
        <taxon>Octopus</taxon>
    </lineage>
</organism>
<evidence type="ECO:0000256" key="6">
    <source>
        <dbReference type="ARBA" id="ARBA00023134"/>
    </source>
</evidence>
<dbReference type="GO" id="GO:0005737">
    <property type="term" value="C:cytoplasm"/>
    <property type="evidence" value="ECO:0007669"/>
    <property type="project" value="TreeGrafter"/>
</dbReference>
<evidence type="ECO:0000256" key="8">
    <source>
        <dbReference type="RuleBase" id="RU365059"/>
    </source>
</evidence>
<protein>
    <recommendedName>
        <fullName evidence="3 8">GPN-loop GTPase 2</fullName>
    </recommendedName>
</protein>
<comment type="subunit">
    <text evidence="7">Heterodimers with GPN1 or GPN3. Binds to RNA polymerase II (RNAPII).</text>
</comment>
<keyword evidence="6 8" id="KW-0342">GTP-binding</keyword>
<dbReference type="Pfam" id="PF03029">
    <property type="entry name" value="ATP_bind_1"/>
    <property type="match status" value="1"/>
</dbReference>
<keyword evidence="4 8" id="KW-0547">Nucleotide-binding</keyword>